<reference evidence="2" key="1">
    <citation type="submission" date="2019-02" db="EMBL/GenBank/DDBJ databases">
        <authorList>
            <person name="Li S.-H."/>
        </authorList>
    </citation>
    <scope>NUCLEOTIDE SEQUENCE</scope>
    <source>
        <strain evidence="2">IMCC14734</strain>
    </source>
</reference>
<sequence>MSCLSGSSMKALKVGVLFFCRLVLAITGYRRLSGTFAVALLATLSGGLLPAAYASDQRYADYHLKAAFILNFPNFITWPNYGDDAENTICAFSADAVADSIETLLASAQMSERKTRISFFRNPDIDVQCDLAFVGKDAESLIVGISAARDISNTLIVSDITNYAVDGGMIELALVDTRIRVILNRAVINSHGFKVDSRLLQLTTQVGTKGTQE</sequence>
<dbReference type="EMBL" id="SHNN01000001">
    <property type="protein sequence ID" value="MCX2980801.1"/>
    <property type="molecule type" value="Genomic_DNA"/>
</dbReference>
<dbReference type="Pfam" id="PF13689">
    <property type="entry name" value="DUF4154"/>
    <property type="match status" value="1"/>
</dbReference>
<evidence type="ECO:0000313" key="3">
    <source>
        <dbReference type="Proteomes" id="UP001143362"/>
    </source>
</evidence>
<keyword evidence="1" id="KW-0812">Transmembrane</keyword>
<keyword evidence="1" id="KW-0472">Membrane</keyword>
<evidence type="ECO:0000313" key="2">
    <source>
        <dbReference type="EMBL" id="MCX2980801.1"/>
    </source>
</evidence>
<proteinExistence type="predicted"/>
<name>A0ABT3TER2_9GAMM</name>
<keyword evidence="3" id="KW-1185">Reference proteome</keyword>
<organism evidence="2 3">
    <name type="scientific">Candidatus Litorirhabdus singularis</name>
    <dbReference type="NCBI Taxonomy" id="2518993"/>
    <lineage>
        <taxon>Bacteria</taxon>
        <taxon>Pseudomonadati</taxon>
        <taxon>Pseudomonadota</taxon>
        <taxon>Gammaproteobacteria</taxon>
        <taxon>Cellvibrionales</taxon>
        <taxon>Halieaceae</taxon>
        <taxon>Candidatus Litorirhabdus</taxon>
    </lineage>
</organism>
<evidence type="ECO:0000256" key="1">
    <source>
        <dbReference type="SAM" id="Phobius"/>
    </source>
</evidence>
<protein>
    <submittedName>
        <fullName evidence="2">YfiR family protein</fullName>
    </submittedName>
</protein>
<feature type="transmembrane region" description="Helical" evidence="1">
    <location>
        <begin position="35"/>
        <end position="55"/>
    </location>
</feature>
<keyword evidence="1" id="KW-1133">Transmembrane helix</keyword>
<dbReference type="InterPro" id="IPR025293">
    <property type="entry name" value="YfiR/HmsC-like"/>
</dbReference>
<dbReference type="Proteomes" id="UP001143362">
    <property type="component" value="Unassembled WGS sequence"/>
</dbReference>
<gene>
    <name evidence="2" type="ORF">EYC98_07910</name>
</gene>
<accession>A0ABT3TER2</accession>
<comment type="caution">
    <text evidence="2">The sequence shown here is derived from an EMBL/GenBank/DDBJ whole genome shotgun (WGS) entry which is preliminary data.</text>
</comment>